<evidence type="ECO:0000313" key="12">
    <source>
        <dbReference type="Proteomes" id="UP001497453"/>
    </source>
</evidence>
<name>A0ABP1DBG9_9APHY</name>
<dbReference type="InterPro" id="IPR018955">
    <property type="entry name" value="BCDHK/PDK_N"/>
</dbReference>
<evidence type="ECO:0000313" key="11">
    <source>
        <dbReference type="EMBL" id="CAL1703902.1"/>
    </source>
</evidence>
<dbReference type="PANTHER" id="PTHR11947:SF20">
    <property type="entry name" value="[3-METHYL-2-OXOBUTANOATE DEHYDROGENASE [LIPOAMIDE]] KINASE, MITOCHONDRIAL"/>
    <property type="match status" value="1"/>
</dbReference>
<dbReference type="PANTHER" id="PTHR11947">
    <property type="entry name" value="PYRUVATE DEHYDROGENASE KINASE"/>
    <property type="match status" value="1"/>
</dbReference>
<keyword evidence="2" id="KW-0597">Phosphoprotein</keyword>
<dbReference type="Proteomes" id="UP001497453">
    <property type="component" value="Chromosome 3"/>
</dbReference>
<evidence type="ECO:0000256" key="4">
    <source>
        <dbReference type="ARBA" id="ARBA00022741"/>
    </source>
</evidence>
<dbReference type="InterPro" id="IPR003594">
    <property type="entry name" value="HATPase_dom"/>
</dbReference>
<gene>
    <name evidence="11" type="ORF">GFSPODELE1_LOCUS4767</name>
</gene>
<proteinExistence type="inferred from homology"/>
<dbReference type="Gene3D" id="1.20.140.20">
    <property type="entry name" value="Alpha-ketoacid/pyruvate dehydrogenase kinase, N-terminal domain"/>
    <property type="match status" value="1"/>
</dbReference>
<feature type="domain" description="Histidine kinase/HSP90-like ATPase" evidence="10">
    <location>
        <begin position="274"/>
        <end position="455"/>
    </location>
</feature>
<dbReference type="Gene3D" id="3.30.565.10">
    <property type="entry name" value="Histidine kinase-like ATPase, C-terminal domain"/>
    <property type="match status" value="1"/>
</dbReference>
<keyword evidence="7 8" id="KW-0496">Mitochondrion</keyword>
<keyword evidence="12" id="KW-1185">Reference proteome</keyword>
<dbReference type="EMBL" id="OZ037946">
    <property type="protein sequence ID" value="CAL1703902.1"/>
    <property type="molecule type" value="Genomic_DNA"/>
</dbReference>
<dbReference type="InterPro" id="IPR039028">
    <property type="entry name" value="BCKD/PDK"/>
</dbReference>
<feature type="compositionally biased region" description="Low complexity" evidence="9">
    <location>
        <begin position="40"/>
        <end position="53"/>
    </location>
</feature>
<sequence length="463" mass="50393">MVPACRAVRNLVRHTRLTKSCNYGPSCVAHPHRPASHSTASSGIFSPPGSSDSPSAAEIAPLLAEFVSHPPMPLNLSTLLSLGRPPTPESLLQSVNYVLSEVPRLFGLRVRNLEALPFIVGMNPFIARMLAGHRRSFYLLAKHPPVTSVEENAQFTRQLEALVQSHVNDIPVMAKGFQECSRYLSSDEISDFLDSAIRNRISVRLIAEQHIALSRTIETPKQYHDDHVGIVHMKCSPKDMIRMCGSFVRDLSEATLGASPEIIIDGDVDATFAYIPVHLEYILTEILKNSFRAAVERHYKSGSAHPIPPVLITISPPQKPYATQQHLPSFLSMRIRDQGGGVPEANLSQIFSYSFTTAGRNSEYYVNDEDNGSGGGPYAAQHVGGSAAISESMNGAGLFGEMVGRGVQLGMGTIAGLGYGLPMSRLYARYFGGSLDFVSLDGWGSDVFLKLRSLDDAEDIEIG</sequence>
<keyword evidence="3 8" id="KW-0808">Transferase</keyword>
<feature type="region of interest" description="Disordered" evidence="9">
    <location>
        <begin position="32"/>
        <end position="53"/>
    </location>
</feature>
<keyword evidence="5 8" id="KW-0418">Kinase</keyword>
<evidence type="ECO:0000256" key="7">
    <source>
        <dbReference type="ARBA" id="ARBA00023128"/>
    </source>
</evidence>
<evidence type="ECO:0000259" key="10">
    <source>
        <dbReference type="SMART" id="SM00387"/>
    </source>
</evidence>
<accession>A0ABP1DBG9</accession>
<evidence type="ECO:0000256" key="6">
    <source>
        <dbReference type="ARBA" id="ARBA00022840"/>
    </source>
</evidence>
<evidence type="ECO:0000256" key="2">
    <source>
        <dbReference type="ARBA" id="ARBA00022553"/>
    </source>
</evidence>
<evidence type="ECO:0000256" key="8">
    <source>
        <dbReference type="RuleBase" id="RU366032"/>
    </source>
</evidence>
<keyword evidence="4 8" id="KW-0547">Nucleotide-binding</keyword>
<dbReference type="InterPro" id="IPR036784">
    <property type="entry name" value="AK/P_DHK_N_sf"/>
</dbReference>
<evidence type="ECO:0000256" key="3">
    <source>
        <dbReference type="ARBA" id="ARBA00022679"/>
    </source>
</evidence>
<comment type="similarity">
    <text evidence="1 8">Belongs to the PDK/BCKDK protein kinase family.</text>
</comment>
<evidence type="ECO:0000256" key="9">
    <source>
        <dbReference type="SAM" id="MobiDB-lite"/>
    </source>
</evidence>
<dbReference type="InterPro" id="IPR036890">
    <property type="entry name" value="HATPase_C_sf"/>
</dbReference>
<organism evidence="11 12">
    <name type="scientific">Somion occarium</name>
    <dbReference type="NCBI Taxonomy" id="3059160"/>
    <lineage>
        <taxon>Eukaryota</taxon>
        <taxon>Fungi</taxon>
        <taxon>Dikarya</taxon>
        <taxon>Basidiomycota</taxon>
        <taxon>Agaricomycotina</taxon>
        <taxon>Agaricomycetes</taxon>
        <taxon>Polyporales</taxon>
        <taxon>Cerrenaceae</taxon>
        <taxon>Somion</taxon>
    </lineage>
</organism>
<dbReference type="EC" id="2.7.11.-" evidence="8"/>
<dbReference type="SUPFAM" id="SSF69012">
    <property type="entry name" value="alpha-ketoacid dehydrogenase kinase, N-terminal domain"/>
    <property type="match status" value="1"/>
</dbReference>
<dbReference type="Pfam" id="PF10436">
    <property type="entry name" value="BCDHK_Adom3"/>
    <property type="match status" value="1"/>
</dbReference>
<dbReference type="SMART" id="SM00387">
    <property type="entry name" value="HATPase_c"/>
    <property type="match status" value="1"/>
</dbReference>
<evidence type="ECO:0000256" key="5">
    <source>
        <dbReference type="ARBA" id="ARBA00022777"/>
    </source>
</evidence>
<protein>
    <recommendedName>
        <fullName evidence="8">Protein-serine/threonine kinase</fullName>
        <ecNumber evidence="8">2.7.11.-</ecNumber>
    </recommendedName>
</protein>
<reference evidence="12" key="1">
    <citation type="submission" date="2024-04" db="EMBL/GenBank/DDBJ databases">
        <authorList>
            <person name="Shaw F."/>
            <person name="Minotto A."/>
        </authorList>
    </citation>
    <scope>NUCLEOTIDE SEQUENCE [LARGE SCALE GENOMIC DNA]</scope>
</reference>
<comment type="subcellular location">
    <subcellularLocation>
        <location evidence="8">Mitochondrion matrix</location>
    </subcellularLocation>
</comment>
<keyword evidence="6 8" id="KW-0067">ATP-binding</keyword>
<dbReference type="SUPFAM" id="SSF55874">
    <property type="entry name" value="ATPase domain of HSP90 chaperone/DNA topoisomerase II/histidine kinase"/>
    <property type="match status" value="1"/>
</dbReference>
<evidence type="ECO:0000256" key="1">
    <source>
        <dbReference type="ARBA" id="ARBA00006155"/>
    </source>
</evidence>